<dbReference type="GO" id="GO:0160140">
    <property type="term" value="F:23S rRNA pseudouridine(1911/1915/1917) synthase activity"/>
    <property type="evidence" value="ECO:0007669"/>
    <property type="project" value="UniProtKB-EC"/>
</dbReference>
<dbReference type="InterPro" id="IPR006224">
    <property type="entry name" value="PsdUridine_synth_RluA-like_CS"/>
</dbReference>
<evidence type="ECO:0000256" key="5">
    <source>
        <dbReference type="PROSITE-ProRule" id="PRU00182"/>
    </source>
</evidence>
<keyword evidence="2 6" id="KW-0413">Isomerase</keyword>
<dbReference type="NCBIfam" id="TIGR00005">
    <property type="entry name" value="rluA_subfam"/>
    <property type="match status" value="1"/>
</dbReference>
<dbReference type="RefSeq" id="WP_216782480.1">
    <property type="nucleotide sequence ID" value="NZ_LR890047.1"/>
</dbReference>
<keyword evidence="5" id="KW-0694">RNA-binding</keyword>
<evidence type="ECO:0000256" key="2">
    <source>
        <dbReference type="ARBA" id="ARBA00023235"/>
    </source>
</evidence>
<dbReference type="Pfam" id="PF00849">
    <property type="entry name" value="PseudoU_synth_2"/>
    <property type="match status" value="1"/>
</dbReference>
<dbReference type="SMART" id="SM00363">
    <property type="entry name" value="S4"/>
    <property type="match status" value="1"/>
</dbReference>
<feature type="domain" description="RNA-binding S4" evidence="7">
    <location>
        <begin position="18"/>
        <end position="76"/>
    </location>
</feature>
<dbReference type="PROSITE" id="PS01129">
    <property type="entry name" value="PSI_RLU"/>
    <property type="match status" value="1"/>
</dbReference>
<dbReference type="CDD" id="cd02869">
    <property type="entry name" value="PseudoU_synth_RluA_like"/>
    <property type="match status" value="1"/>
</dbReference>
<comment type="catalytic activity">
    <reaction evidence="3">
        <text>uridine(1911/1915/1917) in 23S rRNA = pseudouridine(1911/1915/1917) in 23S rRNA</text>
        <dbReference type="Rhea" id="RHEA:42524"/>
        <dbReference type="Rhea" id="RHEA-COMP:10097"/>
        <dbReference type="Rhea" id="RHEA-COMP:10098"/>
        <dbReference type="ChEBI" id="CHEBI:65314"/>
        <dbReference type="ChEBI" id="CHEBI:65315"/>
        <dbReference type="EC" id="5.4.99.23"/>
    </reaction>
</comment>
<evidence type="ECO:0000313" key="9">
    <source>
        <dbReference type="Proteomes" id="UP000683585"/>
    </source>
</evidence>
<protein>
    <recommendedName>
        <fullName evidence="6">Pseudouridine synthase</fullName>
        <ecNumber evidence="6">5.4.99.-</ecNumber>
    </recommendedName>
</protein>
<evidence type="ECO:0000256" key="3">
    <source>
        <dbReference type="ARBA" id="ARBA00036882"/>
    </source>
</evidence>
<dbReference type="GO" id="GO:0003723">
    <property type="term" value="F:RNA binding"/>
    <property type="evidence" value="ECO:0007669"/>
    <property type="project" value="UniProtKB-KW"/>
</dbReference>
<gene>
    <name evidence="8" type="primary">rluD</name>
    <name evidence="8" type="ORF">PROFFT_A_00320</name>
</gene>
<evidence type="ECO:0000256" key="4">
    <source>
        <dbReference type="PIRSR" id="PIRSR606225-1"/>
    </source>
</evidence>
<keyword evidence="9" id="KW-1185">Reference proteome</keyword>
<dbReference type="EC" id="5.4.99.-" evidence="6"/>
<dbReference type="InterPro" id="IPR006225">
    <property type="entry name" value="PsdUridine_synth_RluC/D"/>
</dbReference>
<dbReference type="Pfam" id="PF01479">
    <property type="entry name" value="S4"/>
    <property type="match status" value="1"/>
</dbReference>
<dbReference type="InterPro" id="IPR050188">
    <property type="entry name" value="RluA_PseudoU_synthase"/>
</dbReference>
<proteinExistence type="inferred from homology"/>
<comment type="similarity">
    <text evidence="1 6">Belongs to the pseudouridine synthase RluA family.</text>
</comment>
<comment type="catalytic activity">
    <reaction evidence="6">
        <text>a uridine in RNA = a pseudouridine in RNA</text>
        <dbReference type="Rhea" id="RHEA:48348"/>
        <dbReference type="Rhea" id="RHEA-COMP:12068"/>
        <dbReference type="Rhea" id="RHEA-COMP:12069"/>
        <dbReference type="ChEBI" id="CHEBI:65314"/>
        <dbReference type="ChEBI" id="CHEBI:65315"/>
    </reaction>
</comment>
<dbReference type="Proteomes" id="UP000683585">
    <property type="component" value="Chromosome"/>
</dbReference>
<evidence type="ECO:0000256" key="1">
    <source>
        <dbReference type="ARBA" id="ARBA00010876"/>
    </source>
</evidence>
<evidence type="ECO:0000256" key="6">
    <source>
        <dbReference type="RuleBase" id="RU362028"/>
    </source>
</evidence>
<dbReference type="PANTHER" id="PTHR21600:SF44">
    <property type="entry name" value="RIBOSOMAL LARGE SUBUNIT PSEUDOURIDINE SYNTHASE D"/>
    <property type="match status" value="1"/>
</dbReference>
<name>A0A8E4F0X8_9ENTR</name>
<dbReference type="CDD" id="cd00165">
    <property type="entry name" value="S4"/>
    <property type="match status" value="1"/>
</dbReference>
<dbReference type="KEGG" id="ptf:PROFFT_A_00320"/>
<dbReference type="InterPro" id="IPR006145">
    <property type="entry name" value="PsdUridine_synth_RsuA/RluA"/>
</dbReference>
<evidence type="ECO:0000259" key="7">
    <source>
        <dbReference type="SMART" id="SM00363"/>
    </source>
</evidence>
<dbReference type="InterPro" id="IPR002942">
    <property type="entry name" value="S4_RNA-bd"/>
</dbReference>
<dbReference type="EMBL" id="LR890047">
    <property type="protein sequence ID" value="CAD6507055.1"/>
    <property type="molecule type" value="Genomic_DNA"/>
</dbReference>
<dbReference type="PANTHER" id="PTHR21600">
    <property type="entry name" value="MITOCHONDRIAL RNA PSEUDOURIDINE SYNTHASE"/>
    <property type="match status" value="1"/>
</dbReference>
<dbReference type="AlphaFoldDB" id="A0A8E4F0X8"/>
<accession>A0A8E4F0X8</accession>
<organism evidence="8 9">
    <name type="scientific">Candidatus Profftia tarda</name>
    <dbReference type="NCBI Taxonomy" id="1177216"/>
    <lineage>
        <taxon>Bacteria</taxon>
        <taxon>Pseudomonadati</taxon>
        <taxon>Pseudomonadota</taxon>
        <taxon>Gammaproteobacteria</taxon>
        <taxon>Enterobacterales</taxon>
        <taxon>Enterobacteriaceae</taxon>
        <taxon>Candidatus Profftia</taxon>
    </lineage>
</organism>
<sequence length="325" mass="37022">MVKQLELTSKVMESQFGHRLDRALTKLFPSYSRSIIKKLILDERIKINGKIIVKPQKKVVGGEEIIINTVIQNNSPKIQNIPLNIVYEDSDILVINKQSNFVVHPGAGNPDGTMLNALLYYYPAIINVPRAGIVHRLDKNTTGLMVVAKTIIAHINLVKALKNFEITREYEAIAIGRIIVDGIISHPISRHSIKRTQMTVNPIGRSAITYYRILEQFGMHTRLRLRLKTGRTHQIRVHLAHIGYPLVGDCIYFCNPRIPRGVSKNIMPYLVNFKRQALHSIILRLNHPITGIKMEWFAPLPHDMLELTRALRADTVSSQDKIMEK</sequence>
<evidence type="ECO:0000313" key="8">
    <source>
        <dbReference type="EMBL" id="CAD6507055.1"/>
    </source>
</evidence>
<dbReference type="GO" id="GO:0000455">
    <property type="term" value="P:enzyme-directed rRNA pseudouridine synthesis"/>
    <property type="evidence" value="ECO:0007669"/>
    <property type="project" value="TreeGrafter"/>
</dbReference>
<comment type="function">
    <text evidence="6">Responsible for synthesis of pseudouridine from uracil.</text>
</comment>
<dbReference type="PROSITE" id="PS50889">
    <property type="entry name" value="S4"/>
    <property type="match status" value="1"/>
</dbReference>
<feature type="active site" evidence="4">
    <location>
        <position position="138"/>
    </location>
</feature>
<dbReference type="NCBIfam" id="NF008385">
    <property type="entry name" value="PRK11180.1"/>
    <property type="match status" value="1"/>
</dbReference>
<reference evidence="8" key="1">
    <citation type="submission" date="2020-10" db="EMBL/GenBank/DDBJ databases">
        <authorList>
            <person name="Szabo G."/>
        </authorList>
    </citation>
    <scope>NUCLEOTIDE SEQUENCE</scope>
    <source>
        <strain evidence="8">PROFFT</strain>
    </source>
</reference>